<evidence type="ECO:0000313" key="3">
    <source>
        <dbReference type="Proteomes" id="UP001163846"/>
    </source>
</evidence>
<feature type="non-terminal residue" evidence="2">
    <location>
        <position position="128"/>
    </location>
</feature>
<reference evidence="2" key="1">
    <citation type="submission" date="2022-08" db="EMBL/GenBank/DDBJ databases">
        <authorList>
            <consortium name="DOE Joint Genome Institute"/>
            <person name="Min B."/>
            <person name="Riley R."/>
            <person name="Sierra-Patev S."/>
            <person name="Naranjo-Ortiz M."/>
            <person name="Looney B."/>
            <person name="Konkel Z."/>
            <person name="Slot J.C."/>
            <person name="Sakamoto Y."/>
            <person name="Steenwyk J.L."/>
            <person name="Rokas A."/>
            <person name="Carro J."/>
            <person name="Camarero S."/>
            <person name="Ferreira P."/>
            <person name="Molpeceres G."/>
            <person name="Ruiz-Duenas F.J."/>
            <person name="Serrano A."/>
            <person name="Henrissat B."/>
            <person name="Drula E."/>
            <person name="Hughes K.W."/>
            <person name="Mata J.L."/>
            <person name="Ishikawa N.K."/>
            <person name="Vargas-Isla R."/>
            <person name="Ushijima S."/>
            <person name="Smith C.A."/>
            <person name="Ahrendt S."/>
            <person name="Andreopoulos W."/>
            <person name="He G."/>
            <person name="Labutti K."/>
            <person name="Lipzen A."/>
            <person name="Ng V."/>
            <person name="Sandor L."/>
            <person name="Barry K."/>
            <person name="Martinez A.T."/>
            <person name="Xiao Y."/>
            <person name="Gibbons J.G."/>
            <person name="Terashima K."/>
            <person name="Hibbett D.S."/>
            <person name="Grigoriev I.V."/>
        </authorList>
    </citation>
    <scope>NUCLEOTIDE SEQUENCE</scope>
    <source>
        <strain evidence="2">TFB9207</strain>
    </source>
</reference>
<feature type="compositionally biased region" description="Basic and acidic residues" evidence="1">
    <location>
        <begin position="93"/>
        <end position="119"/>
    </location>
</feature>
<protein>
    <submittedName>
        <fullName evidence="2">Uncharacterized protein</fullName>
    </submittedName>
</protein>
<feature type="region of interest" description="Disordered" evidence="1">
    <location>
        <begin position="93"/>
        <end position="128"/>
    </location>
</feature>
<evidence type="ECO:0000313" key="2">
    <source>
        <dbReference type="EMBL" id="KAJ3831652.1"/>
    </source>
</evidence>
<gene>
    <name evidence="2" type="ORF">F5878DRAFT_497057</name>
</gene>
<proteinExistence type="predicted"/>
<comment type="caution">
    <text evidence="2">The sequence shown here is derived from an EMBL/GenBank/DDBJ whole genome shotgun (WGS) entry which is preliminary data.</text>
</comment>
<dbReference type="AlphaFoldDB" id="A0AA38NW25"/>
<sequence>FAKDGVAADVLEQFLARTPNAQQPNVKDACLDKCGLTVKELLRSPWNRTLIRLLADGARTLAAGFPNGQYGEQSFDWEGLFKDRVNKVLRREVESRPRPGETHEDRILRLANQHDETNRKQGMTTIRH</sequence>
<name>A0AA38NW25_9AGAR</name>
<dbReference type="EMBL" id="MU807319">
    <property type="protein sequence ID" value="KAJ3831652.1"/>
    <property type="molecule type" value="Genomic_DNA"/>
</dbReference>
<dbReference type="Proteomes" id="UP001163846">
    <property type="component" value="Unassembled WGS sequence"/>
</dbReference>
<organism evidence="2 3">
    <name type="scientific">Lentinula raphanica</name>
    <dbReference type="NCBI Taxonomy" id="153919"/>
    <lineage>
        <taxon>Eukaryota</taxon>
        <taxon>Fungi</taxon>
        <taxon>Dikarya</taxon>
        <taxon>Basidiomycota</taxon>
        <taxon>Agaricomycotina</taxon>
        <taxon>Agaricomycetes</taxon>
        <taxon>Agaricomycetidae</taxon>
        <taxon>Agaricales</taxon>
        <taxon>Marasmiineae</taxon>
        <taxon>Omphalotaceae</taxon>
        <taxon>Lentinula</taxon>
    </lineage>
</organism>
<evidence type="ECO:0000256" key="1">
    <source>
        <dbReference type="SAM" id="MobiDB-lite"/>
    </source>
</evidence>
<keyword evidence="3" id="KW-1185">Reference proteome</keyword>
<accession>A0AA38NW25</accession>
<feature type="non-terminal residue" evidence="2">
    <location>
        <position position="1"/>
    </location>
</feature>